<organism evidence="3">
    <name type="scientific">Gaeumannomyces tritici (strain R3-111a-1)</name>
    <name type="common">Wheat and barley take-all root rot fungus</name>
    <name type="synonym">Gaeumannomyces graminis var. tritici</name>
    <dbReference type="NCBI Taxonomy" id="644352"/>
    <lineage>
        <taxon>Eukaryota</taxon>
        <taxon>Fungi</taxon>
        <taxon>Dikarya</taxon>
        <taxon>Ascomycota</taxon>
        <taxon>Pezizomycotina</taxon>
        <taxon>Sordariomycetes</taxon>
        <taxon>Sordariomycetidae</taxon>
        <taxon>Magnaporthales</taxon>
        <taxon>Magnaporthaceae</taxon>
        <taxon>Gaeumannomyces</taxon>
    </lineage>
</organism>
<name>J3PF82_GAET3</name>
<dbReference type="PANTHER" id="PTHR21310">
    <property type="entry name" value="AMINOGLYCOSIDE PHOSPHOTRANSFERASE-RELATED-RELATED"/>
    <property type="match status" value="1"/>
</dbReference>
<dbReference type="InterPro" id="IPR002575">
    <property type="entry name" value="Aminoglycoside_PTrfase"/>
</dbReference>
<feature type="signal peptide" evidence="1">
    <location>
        <begin position="1"/>
        <end position="22"/>
    </location>
</feature>
<keyword evidence="1" id="KW-0732">Signal</keyword>
<dbReference type="EMBL" id="GL385402">
    <property type="protein sequence ID" value="EJT69984.1"/>
    <property type="molecule type" value="Genomic_DNA"/>
</dbReference>
<dbReference type="HOGENOM" id="CLU_059970_0_0_1"/>
<dbReference type="GeneID" id="20352619"/>
<evidence type="ECO:0000313" key="5">
    <source>
        <dbReference type="Proteomes" id="UP000006039"/>
    </source>
</evidence>
<dbReference type="InterPro" id="IPR011009">
    <property type="entry name" value="Kinase-like_dom_sf"/>
</dbReference>
<dbReference type="RefSeq" id="XP_009228318.1">
    <property type="nucleotide sequence ID" value="XM_009230054.1"/>
</dbReference>
<dbReference type="Proteomes" id="UP000006039">
    <property type="component" value="Unassembled WGS sequence"/>
</dbReference>
<evidence type="ECO:0000259" key="2">
    <source>
        <dbReference type="Pfam" id="PF01636"/>
    </source>
</evidence>
<evidence type="ECO:0000256" key="1">
    <source>
        <dbReference type="SAM" id="SignalP"/>
    </source>
</evidence>
<dbReference type="AlphaFoldDB" id="J3PF82"/>
<dbReference type="OrthoDB" id="2906425at2759"/>
<dbReference type="eggNOG" id="ENOG502SS80">
    <property type="taxonomic scope" value="Eukaryota"/>
</dbReference>
<reference evidence="4" key="4">
    <citation type="journal article" date="2015" name="G3 (Bethesda)">
        <title>Genome sequences of three phytopathogenic species of the Magnaporthaceae family of fungi.</title>
        <authorList>
            <person name="Okagaki L.H."/>
            <person name="Nunes C.C."/>
            <person name="Sailsbery J."/>
            <person name="Clay B."/>
            <person name="Brown D."/>
            <person name="John T."/>
            <person name="Oh Y."/>
            <person name="Young N."/>
            <person name="Fitzgerald M."/>
            <person name="Haas B.J."/>
            <person name="Zeng Q."/>
            <person name="Young S."/>
            <person name="Adiconis X."/>
            <person name="Fan L."/>
            <person name="Levin J.Z."/>
            <person name="Mitchell T.K."/>
            <person name="Okubara P.A."/>
            <person name="Farman M.L."/>
            <person name="Kohn L.M."/>
            <person name="Birren B."/>
            <person name="Ma L.-J."/>
            <person name="Dean R.A."/>
        </authorList>
    </citation>
    <scope>NUCLEOTIDE SEQUENCE</scope>
    <source>
        <strain evidence="4">R3-111a-1</strain>
    </source>
</reference>
<accession>J3PF82</accession>
<protein>
    <recommendedName>
        <fullName evidence="2">Aminoglycoside phosphotransferase domain-containing protein</fullName>
    </recommendedName>
</protein>
<keyword evidence="5" id="KW-1185">Reference proteome</keyword>
<reference evidence="4" key="5">
    <citation type="submission" date="2018-04" db="UniProtKB">
        <authorList>
            <consortium name="EnsemblFungi"/>
        </authorList>
    </citation>
    <scope>IDENTIFICATION</scope>
    <source>
        <strain evidence="4">R3-111a-1</strain>
    </source>
</reference>
<gene>
    <name evidence="4" type="primary">20352619</name>
    <name evidence="3" type="ORF">GGTG_12161</name>
</gene>
<evidence type="ECO:0000313" key="3">
    <source>
        <dbReference type="EMBL" id="EJT69984.1"/>
    </source>
</evidence>
<dbReference type="Gene3D" id="3.90.1200.10">
    <property type="match status" value="1"/>
</dbReference>
<dbReference type="EnsemblFungi" id="EJT69984">
    <property type="protein sequence ID" value="EJT69984"/>
    <property type="gene ID" value="GGTG_12161"/>
</dbReference>
<reference evidence="3" key="2">
    <citation type="submission" date="2010-07" db="EMBL/GenBank/DDBJ databases">
        <authorList>
            <consortium name="The Broad Institute Genome Sequencing Platform"/>
            <consortium name="Broad Institute Genome Sequencing Center for Infectious Disease"/>
            <person name="Ma L.-J."/>
            <person name="Dead R."/>
            <person name="Young S."/>
            <person name="Zeng Q."/>
            <person name="Koehrsen M."/>
            <person name="Alvarado L."/>
            <person name="Berlin A."/>
            <person name="Chapman S.B."/>
            <person name="Chen Z."/>
            <person name="Freedman E."/>
            <person name="Gellesch M."/>
            <person name="Goldberg J."/>
            <person name="Griggs A."/>
            <person name="Gujja S."/>
            <person name="Heilman E.R."/>
            <person name="Heiman D."/>
            <person name="Hepburn T."/>
            <person name="Howarth C."/>
            <person name="Jen D."/>
            <person name="Larson L."/>
            <person name="Mehta T."/>
            <person name="Neiman D."/>
            <person name="Pearson M."/>
            <person name="Roberts A."/>
            <person name="Saif S."/>
            <person name="Shea T."/>
            <person name="Shenoy N."/>
            <person name="Sisk P."/>
            <person name="Stolte C."/>
            <person name="Sykes S."/>
            <person name="Walk T."/>
            <person name="White J."/>
            <person name="Yandava C."/>
            <person name="Haas B."/>
            <person name="Nusbaum C."/>
            <person name="Birren B."/>
        </authorList>
    </citation>
    <scope>NUCLEOTIDE SEQUENCE</scope>
    <source>
        <strain evidence="3">R3-111a-1</strain>
    </source>
</reference>
<feature type="chain" id="PRO_5015095337" description="Aminoglycoside phosphotransferase domain-containing protein" evidence="1">
    <location>
        <begin position="23"/>
        <end position="417"/>
    </location>
</feature>
<evidence type="ECO:0000313" key="4">
    <source>
        <dbReference type="EnsemblFungi" id="EJT69984"/>
    </source>
</evidence>
<reference evidence="3" key="3">
    <citation type="submission" date="2010-09" db="EMBL/GenBank/DDBJ databases">
        <title>Annotation of Gaeumannomyces graminis var. tritici R3-111a-1.</title>
        <authorList>
            <consortium name="The Broad Institute Genome Sequencing Platform"/>
            <person name="Ma L.-J."/>
            <person name="Dead R."/>
            <person name="Young S.K."/>
            <person name="Zeng Q."/>
            <person name="Gargeya S."/>
            <person name="Fitzgerald M."/>
            <person name="Haas B."/>
            <person name="Abouelleil A."/>
            <person name="Alvarado L."/>
            <person name="Arachchi H.M."/>
            <person name="Berlin A."/>
            <person name="Brown A."/>
            <person name="Chapman S.B."/>
            <person name="Chen Z."/>
            <person name="Dunbar C."/>
            <person name="Freedman E."/>
            <person name="Gearin G."/>
            <person name="Gellesch M."/>
            <person name="Goldberg J."/>
            <person name="Griggs A."/>
            <person name="Gujja S."/>
            <person name="Heiman D."/>
            <person name="Howarth C."/>
            <person name="Larson L."/>
            <person name="Lui A."/>
            <person name="MacDonald P.J.P."/>
            <person name="Mehta T."/>
            <person name="Montmayeur A."/>
            <person name="Murphy C."/>
            <person name="Neiman D."/>
            <person name="Pearson M."/>
            <person name="Priest M."/>
            <person name="Roberts A."/>
            <person name="Saif S."/>
            <person name="Shea T."/>
            <person name="Shenoy N."/>
            <person name="Sisk P."/>
            <person name="Stolte C."/>
            <person name="Sykes S."/>
            <person name="Yandava C."/>
            <person name="Wortman J."/>
            <person name="Nusbaum C."/>
            <person name="Birren B."/>
        </authorList>
    </citation>
    <scope>NUCLEOTIDE SEQUENCE</scope>
    <source>
        <strain evidence="3">R3-111a-1</strain>
    </source>
</reference>
<dbReference type="PANTHER" id="PTHR21310:SF15">
    <property type="entry name" value="AMINOGLYCOSIDE PHOSPHOTRANSFERASE DOMAIN-CONTAINING PROTEIN"/>
    <property type="match status" value="1"/>
</dbReference>
<sequence length="417" mass="46959">MPHPTSFLFCLLPFLLGQSCFAREMPSVEQRDLVPDEKILSSIFSGAPGVTLTNCNIFSNTFDTCTFSIHLDVAPFSSYPKDLLVRLETSGSRLAVVASLQRLGYAQLPDLVPLVLDVGTTTTADGRQVEYSVSAYCTGTITLEDIWDRISPTHQLELVDSVVHAVENLQKLDRNSEDVRCRMSTPCRLDNDDSIGGPHLGYFPDVKQFLGRILQASNPRPPNCTLSETDEGIMLVSAFEEIGRVGFTHADLDDLRYHAVFCHNDLEPRNILVRETSPTEDKSPRYELAAIIDWEMAGFYPFAYEYGVKDTVLGSSNLSFSWYSLFKERTSYMLPRAECHTKLIKALRIIDESKKRSMTRNVGIRVQAKWVERQNVERSSELRQGWVLKAGTKVPGPFTKDDQANLEIEVLRELGYV</sequence>
<dbReference type="VEuPathDB" id="FungiDB:GGTG_12161"/>
<dbReference type="InterPro" id="IPR051678">
    <property type="entry name" value="AGP_Transferase"/>
</dbReference>
<dbReference type="Pfam" id="PF01636">
    <property type="entry name" value="APH"/>
    <property type="match status" value="1"/>
</dbReference>
<feature type="domain" description="Aminoglycoside phosphotransferase" evidence="2">
    <location>
        <begin position="96"/>
        <end position="307"/>
    </location>
</feature>
<reference evidence="5" key="1">
    <citation type="submission" date="2010-07" db="EMBL/GenBank/DDBJ databases">
        <title>The genome sequence of Gaeumannomyces graminis var. tritici strain R3-111a-1.</title>
        <authorList>
            <consortium name="The Broad Institute Genome Sequencing Platform"/>
            <person name="Ma L.-J."/>
            <person name="Dead R."/>
            <person name="Young S."/>
            <person name="Zeng Q."/>
            <person name="Koehrsen M."/>
            <person name="Alvarado L."/>
            <person name="Berlin A."/>
            <person name="Chapman S.B."/>
            <person name="Chen Z."/>
            <person name="Freedman E."/>
            <person name="Gellesch M."/>
            <person name="Goldberg J."/>
            <person name="Griggs A."/>
            <person name="Gujja S."/>
            <person name="Heilman E.R."/>
            <person name="Heiman D."/>
            <person name="Hepburn T."/>
            <person name="Howarth C."/>
            <person name="Jen D."/>
            <person name="Larson L."/>
            <person name="Mehta T."/>
            <person name="Neiman D."/>
            <person name="Pearson M."/>
            <person name="Roberts A."/>
            <person name="Saif S."/>
            <person name="Shea T."/>
            <person name="Shenoy N."/>
            <person name="Sisk P."/>
            <person name="Stolte C."/>
            <person name="Sykes S."/>
            <person name="Walk T."/>
            <person name="White J."/>
            <person name="Yandava C."/>
            <person name="Haas B."/>
            <person name="Nusbaum C."/>
            <person name="Birren B."/>
        </authorList>
    </citation>
    <scope>NUCLEOTIDE SEQUENCE [LARGE SCALE GENOMIC DNA]</scope>
    <source>
        <strain evidence="5">R3-111a-1</strain>
    </source>
</reference>
<dbReference type="SUPFAM" id="SSF56112">
    <property type="entry name" value="Protein kinase-like (PK-like)"/>
    <property type="match status" value="1"/>
</dbReference>
<proteinExistence type="predicted"/>